<comment type="caution">
    <text evidence="3">The sequence shown here is derived from an EMBL/GenBank/DDBJ whole genome shotgun (WGS) entry which is preliminary data.</text>
</comment>
<dbReference type="Pfam" id="PF02754">
    <property type="entry name" value="CCG"/>
    <property type="match status" value="2"/>
</dbReference>
<keyword evidence="1" id="KW-0560">Oxidoreductase</keyword>
<dbReference type="InterPro" id="IPR004017">
    <property type="entry name" value="Cys_rich_dom"/>
</dbReference>
<reference evidence="3" key="1">
    <citation type="journal article" date="2020" name="mSystems">
        <title>Genome- and Community-Level Interaction Insights into Carbon Utilization and Element Cycling Functions of Hydrothermarchaeota in Hydrothermal Sediment.</title>
        <authorList>
            <person name="Zhou Z."/>
            <person name="Liu Y."/>
            <person name="Xu W."/>
            <person name="Pan J."/>
            <person name="Luo Z.H."/>
            <person name="Li M."/>
        </authorList>
    </citation>
    <scope>NUCLEOTIDE SEQUENCE [LARGE SCALE GENOMIC DNA]</scope>
    <source>
        <strain evidence="3">SpSt-26</strain>
    </source>
</reference>
<name>A0A7J2TJ03_ARCFL</name>
<dbReference type="EMBL" id="DSLA01000051">
    <property type="protein sequence ID" value="HEH35164.1"/>
    <property type="molecule type" value="Genomic_DNA"/>
</dbReference>
<dbReference type="GO" id="GO:0016491">
    <property type="term" value="F:oxidoreductase activity"/>
    <property type="evidence" value="ECO:0007669"/>
    <property type="project" value="UniProtKB-KW"/>
</dbReference>
<evidence type="ECO:0000256" key="1">
    <source>
        <dbReference type="ARBA" id="ARBA00023002"/>
    </source>
</evidence>
<dbReference type="Gene3D" id="1.20.1050.140">
    <property type="match status" value="1"/>
</dbReference>
<feature type="domain" description="Cysteine-rich" evidence="2">
    <location>
        <begin position="7"/>
        <end position="88"/>
    </location>
</feature>
<dbReference type="AlphaFoldDB" id="A0A7J2TJ03"/>
<evidence type="ECO:0000259" key="2">
    <source>
        <dbReference type="Pfam" id="PF02754"/>
    </source>
</evidence>
<gene>
    <name evidence="3" type="ORF">ENP88_03210</name>
</gene>
<dbReference type="InterPro" id="IPR051278">
    <property type="entry name" value="HdrB/HdrD_reductase"/>
</dbReference>
<accession>A0A7J2TJ03</accession>
<evidence type="ECO:0000313" key="3">
    <source>
        <dbReference type="EMBL" id="HEH35164.1"/>
    </source>
</evidence>
<proteinExistence type="predicted"/>
<dbReference type="PANTHER" id="PTHR42947">
    <property type="entry name" value="COB--COM HETERODISULFIDE REDUCTASE SUBUNIT B 1"/>
    <property type="match status" value="1"/>
</dbReference>
<sequence length="298" mass="33138">MSMKFCLFLGCNMPAIRPDVELAIRLSLQTLGVEVLDVEGASCCPAFGTFPSVDEDATLAINAWNLANAEKKGADIVVQCGSCYSVLKLGRYKLIHGKLEEINRKYLSKVGLRYEGRTDVRHILDVLHNVIGLEKIRASLKYSLNGMKVLFQYPCHVLRPSKKVGFDDPENPVVFRNLLRALGAEVPRYSREMQCCGGAGGFAKHDKISNLQFLKKKLDAMKDEVDPDCIAVSCITCLMHMSNAQAEMKKLGMIDYEIPVFDFSQLLAICQGHDPKRVAKLAMPSSEVVIGKILRNRI</sequence>
<dbReference type="PANTHER" id="PTHR42947:SF1">
    <property type="entry name" value="COB--COM HETERODISULFIDE REDUCTASE SUBUNIT B 1"/>
    <property type="match status" value="1"/>
</dbReference>
<feature type="domain" description="Cysteine-rich" evidence="2">
    <location>
        <begin position="149"/>
        <end position="241"/>
    </location>
</feature>
<protein>
    <submittedName>
        <fullName evidence="3">Heterodisulfide reductase</fullName>
    </submittedName>
</protein>
<organism evidence="3">
    <name type="scientific">Archaeoglobus fulgidus</name>
    <dbReference type="NCBI Taxonomy" id="2234"/>
    <lineage>
        <taxon>Archaea</taxon>
        <taxon>Methanobacteriati</taxon>
        <taxon>Methanobacteriota</taxon>
        <taxon>Archaeoglobi</taxon>
        <taxon>Archaeoglobales</taxon>
        <taxon>Archaeoglobaceae</taxon>
        <taxon>Archaeoglobus</taxon>
    </lineage>
</organism>